<evidence type="ECO:0000256" key="4">
    <source>
        <dbReference type="ARBA" id="ARBA00022679"/>
    </source>
</evidence>
<feature type="transmembrane region" description="Helical" evidence="10">
    <location>
        <begin position="250"/>
        <end position="268"/>
    </location>
</feature>
<name>A0A0R2CHL5_9LACO</name>
<dbReference type="Proteomes" id="UP000051576">
    <property type="component" value="Unassembled WGS sequence"/>
</dbReference>
<evidence type="ECO:0000256" key="6">
    <source>
        <dbReference type="ARBA" id="ARBA00022989"/>
    </source>
</evidence>
<dbReference type="PATRIC" id="fig|1133569.4.peg.1379"/>
<keyword evidence="12" id="KW-1185">Reference proteome</keyword>
<feature type="transmembrane region" description="Helical" evidence="10">
    <location>
        <begin position="194"/>
        <end position="212"/>
    </location>
</feature>
<keyword evidence="8 9" id="KW-0012">Acyltransferase</keyword>
<evidence type="ECO:0000256" key="3">
    <source>
        <dbReference type="ARBA" id="ARBA00022475"/>
    </source>
</evidence>
<comment type="function">
    <text evidence="9">O-acyltransferase that catalyzes D-alanylation of both teichoic acid and lipoteichoic acid (LTA). D-alanylation of LTA plays an important role in modulating the properties of the cell wall in Gram-positive bacteria, influencing the net charge of the cell wall. Catalyzes D-alanylation from DltC carrier protein.</text>
</comment>
<comment type="similarity">
    <text evidence="2 9">Belongs to the membrane-bound acyltransferase family.</text>
</comment>
<protein>
    <recommendedName>
        <fullName evidence="9">Teichoic acid D-alanyltransferase</fullName>
        <ecNumber evidence="9">2.3.1.-</ecNumber>
    </recommendedName>
</protein>
<dbReference type="InterPro" id="IPR024024">
    <property type="entry name" value="DltB"/>
</dbReference>
<dbReference type="PANTHER" id="PTHR13285">
    <property type="entry name" value="ACYLTRANSFERASE"/>
    <property type="match status" value="1"/>
</dbReference>
<evidence type="ECO:0000256" key="5">
    <source>
        <dbReference type="ARBA" id="ARBA00022692"/>
    </source>
</evidence>
<dbReference type="EC" id="2.3.1.-" evidence="9"/>
<dbReference type="InterPro" id="IPR051085">
    <property type="entry name" value="MB_O-acyltransferase"/>
</dbReference>
<evidence type="ECO:0000313" key="11">
    <source>
        <dbReference type="EMBL" id="KRM87708.1"/>
    </source>
</evidence>
<comment type="subcellular location">
    <subcellularLocation>
        <location evidence="1">Cell membrane</location>
        <topology evidence="1">Multi-pass membrane protein</topology>
    </subcellularLocation>
</comment>
<gene>
    <name evidence="11" type="ORF">FD21_GL001246</name>
</gene>
<evidence type="ECO:0000256" key="8">
    <source>
        <dbReference type="ARBA" id="ARBA00023315"/>
    </source>
</evidence>
<organism evidence="11 12">
    <name type="scientific">Liquorilactobacillus vini DSM 20605</name>
    <dbReference type="NCBI Taxonomy" id="1133569"/>
    <lineage>
        <taxon>Bacteria</taxon>
        <taxon>Bacillati</taxon>
        <taxon>Bacillota</taxon>
        <taxon>Bacilli</taxon>
        <taxon>Lactobacillales</taxon>
        <taxon>Lactobacillaceae</taxon>
        <taxon>Liquorilactobacillus</taxon>
    </lineage>
</organism>
<dbReference type="eggNOG" id="COG1696">
    <property type="taxonomic scope" value="Bacteria"/>
</dbReference>
<comment type="pathway">
    <text evidence="9">Cell wall biogenesis; lipoteichoic acid biosynthesis.</text>
</comment>
<dbReference type="GO" id="GO:0070395">
    <property type="term" value="P:lipoteichoic acid biosynthetic process"/>
    <property type="evidence" value="ECO:0007669"/>
    <property type="project" value="UniProtKB-UniRule"/>
</dbReference>
<dbReference type="EMBL" id="AYYX01000035">
    <property type="protein sequence ID" value="KRM87708.1"/>
    <property type="molecule type" value="Genomic_DNA"/>
</dbReference>
<evidence type="ECO:0000256" key="9">
    <source>
        <dbReference type="PIRNR" id="PIRNR016636"/>
    </source>
</evidence>
<feature type="transmembrane region" description="Helical" evidence="10">
    <location>
        <begin position="20"/>
        <end position="36"/>
    </location>
</feature>
<dbReference type="RefSeq" id="WP_010581321.1">
    <property type="nucleotide sequence ID" value="NZ_AHYZ01000183.1"/>
</dbReference>
<evidence type="ECO:0000256" key="1">
    <source>
        <dbReference type="ARBA" id="ARBA00004651"/>
    </source>
</evidence>
<reference evidence="11 12" key="1">
    <citation type="journal article" date="2015" name="Genome Announc.">
        <title>Expanding the biotechnology potential of lactobacilli through comparative genomics of 213 strains and associated genera.</title>
        <authorList>
            <person name="Sun Z."/>
            <person name="Harris H.M."/>
            <person name="McCann A."/>
            <person name="Guo C."/>
            <person name="Argimon S."/>
            <person name="Zhang W."/>
            <person name="Yang X."/>
            <person name="Jeffery I.B."/>
            <person name="Cooney J.C."/>
            <person name="Kagawa T.F."/>
            <person name="Liu W."/>
            <person name="Song Y."/>
            <person name="Salvetti E."/>
            <person name="Wrobel A."/>
            <person name="Rasinkangas P."/>
            <person name="Parkhill J."/>
            <person name="Rea M.C."/>
            <person name="O'Sullivan O."/>
            <person name="Ritari J."/>
            <person name="Douillard F.P."/>
            <person name="Paul Ross R."/>
            <person name="Yang R."/>
            <person name="Briner A.E."/>
            <person name="Felis G.E."/>
            <person name="de Vos W.M."/>
            <person name="Barrangou R."/>
            <person name="Klaenhammer T.R."/>
            <person name="Caufield P.W."/>
            <person name="Cui Y."/>
            <person name="Zhang H."/>
            <person name="O'Toole P.W."/>
        </authorList>
    </citation>
    <scope>NUCLEOTIDE SEQUENCE [LARGE SCALE GENOMIC DNA]</scope>
    <source>
        <strain evidence="11 12">DSM 20605</strain>
    </source>
</reference>
<keyword evidence="6 10" id="KW-1133">Transmembrane helix</keyword>
<evidence type="ECO:0000256" key="2">
    <source>
        <dbReference type="ARBA" id="ARBA00010323"/>
    </source>
</evidence>
<dbReference type="NCBIfam" id="TIGR04091">
    <property type="entry name" value="LTA_dltB"/>
    <property type="match status" value="1"/>
</dbReference>
<feature type="transmembrane region" description="Helical" evidence="10">
    <location>
        <begin position="318"/>
        <end position="335"/>
    </location>
</feature>
<evidence type="ECO:0000256" key="10">
    <source>
        <dbReference type="SAM" id="Phobius"/>
    </source>
</evidence>
<dbReference type="Pfam" id="PF03062">
    <property type="entry name" value="MBOAT"/>
    <property type="match status" value="1"/>
</dbReference>
<feature type="transmembrane region" description="Helical" evidence="10">
    <location>
        <begin position="94"/>
        <end position="114"/>
    </location>
</feature>
<dbReference type="InterPro" id="IPR024194">
    <property type="entry name" value="Ac/AlaTfrase_AlgI/DltB"/>
</dbReference>
<comment type="caution">
    <text evidence="11">The sequence shown here is derived from an EMBL/GenBank/DDBJ whole genome shotgun (WGS) entry which is preliminary data.</text>
</comment>
<dbReference type="AlphaFoldDB" id="A0A0R2CHL5"/>
<dbReference type="InterPro" id="IPR004299">
    <property type="entry name" value="MBOAT_fam"/>
</dbReference>
<dbReference type="PIRSF" id="PIRSF500216">
    <property type="entry name" value="DltB"/>
    <property type="match status" value="1"/>
</dbReference>
<dbReference type="GO" id="GO:0005886">
    <property type="term" value="C:plasma membrane"/>
    <property type="evidence" value="ECO:0007669"/>
    <property type="project" value="UniProtKB-SubCell"/>
</dbReference>
<keyword evidence="7 9" id="KW-0472">Membrane</keyword>
<dbReference type="STRING" id="1133569.FD21_GL001246"/>
<feature type="transmembrane region" description="Helical" evidence="10">
    <location>
        <begin position="64"/>
        <end position="82"/>
    </location>
</feature>
<dbReference type="OrthoDB" id="9805788at2"/>
<accession>A0A0R2CHL5</accession>
<keyword evidence="4 9" id="KW-0808">Transferase</keyword>
<keyword evidence="3 9" id="KW-1003">Cell membrane</keyword>
<keyword evidence="5 10" id="KW-0812">Transmembrane</keyword>
<dbReference type="PIRSF" id="PIRSF016636">
    <property type="entry name" value="AlgI_DltB"/>
    <property type="match status" value="1"/>
</dbReference>
<feature type="transmembrane region" description="Helical" evidence="10">
    <location>
        <begin position="379"/>
        <end position="404"/>
    </location>
</feature>
<feature type="transmembrane region" description="Helical" evidence="10">
    <location>
        <begin position="120"/>
        <end position="138"/>
    </location>
</feature>
<dbReference type="PANTHER" id="PTHR13285:SF23">
    <property type="entry name" value="TEICHOIC ACID D-ALANYLTRANSFERASE"/>
    <property type="match status" value="1"/>
</dbReference>
<feature type="transmembrane region" description="Helical" evidence="10">
    <location>
        <begin position="43"/>
        <end position="58"/>
    </location>
</feature>
<proteinExistence type="inferred from homology"/>
<evidence type="ECO:0000313" key="12">
    <source>
        <dbReference type="Proteomes" id="UP000051576"/>
    </source>
</evidence>
<dbReference type="UniPathway" id="UPA00556"/>
<dbReference type="GO" id="GO:0016746">
    <property type="term" value="F:acyltransferase activity"/>
    <property type="evidence" value="ECO:0007669"/>
    <property type="project" value="UniProtKB-KW"/>
</dbReference>
<evidence type="ECO:0000256" key="7">
    <source>
        <dbReference type="ARBA" id="ARBA00023136"/>
    </source>
</evidence>
<sequence>MTSFLTNLPNLKVYGTPTYFIYLLLAILPLGISLYYGKRLVKYEFLVNLVFLFLMFDGQSFPQLLALLGFLCWQTLIVKFYLNYRRQANQSSVFYLAVFLSLLPLVIIKVTPALIGQNSIIGFLGISYLTFRATGTVIETRDGMIQEIKTYHFIRFLAFMPALTSGPIDRFRRFEKDYQQLPSRQEYLQMVAKAVNYLFLGFLYKFILAYYLGSRLLPILEKQALFYSPHFTWYLVGVMYVYSLDLFFDFAGYSLFAVAISYLMGVKTPMNFNQPFISKNIKEFWNRWHMTLSFWFRDYIFMRFVFMATKKKWIKNRHLLSSLGYLLNMLIMGCWHGLTWYYILYGLMHGLGLVVNDWWLRYKKQHLKWLPHNKLTTGIAIFVTFNFVMLSFLLFSGFLNQFWFGSHILNK</sequence>